<evidence type="ECO:0000313" key="2">
    <source>
        <dbReference type="EMBL" id="GAH48272.1"/>
    </source>
</evidence>
<dbReference type="Pfam" id="PF23282">
    <property type="entry name" value="WHD_ROQ1"/>
    <property type="match status" value="1"/>
</dbReference>
<name>X1FTE8_9ZZZZ</name>
<dbReference type="PANTHER" id="PTHR47691:SF3">
    <property type="entry name" value="HTH-TYPE TRANSCRIPTIONAL REGULATOR RV0890C-RELATED"/>
    <property type="match status" value="1"/>
</dbReference>
<dbReference type="InterPro" id="IPR058192">
    <property type="entry name" value="WHD_ROQ1-like"/>
</dbReference>
<protein>
    <recommendedName>
        <fullName evidence="1">Disease resistance protein Roq1-like winged-helix domain-containing protein</fullName>
    </recommendedName>
</protein>
<sequence length="286" mass="32607">VELFIERARLADARFSIKGDDQQHVIHICQLVGGIPLGVELAAAWVSMLSPQEIAGEIEKNLDFLASSRQDTPEKHRSMRAAFDYSWILLSGEQRQVFQKLSIFRGGFSRQAAADVADAGLMNLSVLVDKSLIRRTKGDRYEIHALLRQYGQEKLEEDPEEFERLLEQYSQYFLEFLDQRESKIVGEMQLEARDEIQAEIENIRAATNWGIAKGNQIGVLAALKILSEFYFIQGYYEAVESYKTIARIIEDQYRTGYDPSKPGSLMYYAALGHQAFYLSMLGSIEK</sequence>
<feature type="non-terminal residue" evidence="2">
    <location>
        <position position="286"/>
    </location>
</feature>
<feature type="non-terminal residue" evidence="2">
    <location>
        <position position="1"/>
    </location>
</feature>
<feature type="domain" description="Disease resistance protein Roq1-like winged-helix" evidence="1">
    <location>
        <begin position="105"/>
        <end position="153"/>
    </location>
</feature>
<comment type="caution">
    <text evidence="2">The sequence shown here is derived from an EMBL/GenBank/DDBJ whole genome shotgun (WGS) entry which is preliminary data.</text>
</comment>
<evidence type="ECO:0000259" key="1">
    <source>
        <dbReference type="Pfam" id="PF23282"/>
    </source>
</evidence>
<accession>X1FTE8</accession>
<dbReference type="PANTHER" id="PTHR47691">
    <property type="entry name" value="REGULATOR-RELATED"/>
    <property type="match status" value="1"/>
</dbReference>
<proteinExistence type="predicted"/>
<dbReference type="AlphaFoldDB" id="X1FTE8"/>
<gene>
    <name evidence="2" type="ORF">S03H2_33385</name>
</gene>
<organism evidence="2">
    <name type="scientific">marine sediment metagenome</name>
    <dbReference type="NCBI Taxonomy" id="412755"/>
    <lineage>
        <taxon>unclassified sequences</taxon>
        <taxon>metagenomes</taxon>
        <taxon>ecological metagenomes</taxon>
    </lineage>
</organism>
<dbReference type="EMBL" id="BARU01020318">
    <property type="protein sequence ID" value="GAH48272.1"/>
    <property type="molecule type" value="Genomic_DNA"/>
</dbReference>
<reference evidence="2" key="1">
    <citation type="journal article" date="2014" name="Front. Microbiol.">
        <title>High frequency of phylogenetically diverse reductive dehalogenase-homologous genes in deep subseafloor sedimentary metagenomes.</title>
        <authorList>
            <person name="Kawai M."/>
            <person name="Futagami T."/>
            <person name="Toyoda A."/>
            <person name="Takaki Y."/>
            <person name="Nishi S."/>
            <person name="Hori S."/>
            <person name="Arai W."/>
            <person name="Tsubouchi T."/>
            <person name="Morono Y."/>
            <person name="Uchiyama I."/>
            <person name="Ito T."/>
            <person name="Fujiyama A."/>
            <person name="Inagaki F."/>
            <person name="Takami H."/>
        </authorList>
    </citation>
    <scope>NUCLEOTIDE SEQUENCE</scope>
    <source>
        <strain evidence="2">Expedition CK06-06</strain>
    </source>
</reference>